<comment type="caution">
    <text evidence="15">The sequence shown here is derived from an EMBL/GenBank/DDBJ whole genome shotgun (WGS) entry which is preliminary data.</text>
</comment>
<organism evidence="15 16">
    <name type="scientific">Lamprobacter modestohalophilus</name>
    <dbReference type="NCBI Taxonomy" id="1064514"/>
    <lineage>
        <taxon>Bacteria</taxon>
        <taxon>Pseudomonadati</taxon>
        <taxon>Pseudomonadota</taxon>
        <taxon>Gammaproteobacteria</taxon>
        <taxon>Chromatiales</taxon>
        <taxon>Chromatiaceae</taxon>
        <taxon>Lamprobacter</taxon>
    </lineage>
</organism>
<evidence type="ECO:0000313" key="15">
    <source>
        <dbReference type="EMBL" id="MBK1618234.1"/>
    </source>
</evidence>
<dbReference type="EMBL" id="NRRY01000008">
    <property type="protein sequence ID" value="MBK1618234.1"/>
    <property type="molecule type" value="Genomic_DNA"/>
</dbReference>
<evidence type="ECO:0000313" key="16">
    <source>
        <dbReference type="Proteomes" id="UP001138768"/>
    </source>
</evidence>
<dbReference type="SUPFAM" id="SSF88697">
    <property type="entry name" value="PUA domain-like"/>
    <property type="match status" value="1"/>
</dbReference>
<evidence type="ECO:0000256" key="6">
    <source>
        <dbReference type="ARBA" id="ARBA00022552"/>
    </source>
</evidence>
<dbReference type="Proteomes" id="UP001138768">
    <property type="component" value="Unassembled WGS sequence"/>
</dbReference>
<gene>
    <name evidence="15" type="ORF">CKO42_07215</name>
</gene>
<dbReference type="GO" id="GO:0070042">
    <property type="term" value="F:rRNA (uridine-N3-)-methyltransferase activity"/>
    <property type="evidence" value="ECO:0007669"/>
    <property type="project" value="TreeGrafter"/>
</dbReference>
<evidence type="ECO:0000259" key="14">
    <source>
        <dbReference type="Pfam" id="PF20260"/>
    </source>
</evidence>
<dbReference type="Pfam" id="PF20260">
    <property type="entry name" value="PUA_4"/>
    <property type="match status" value="1"/>
</dbReference>
<dbReference type="AlphaFoldDB" id="A0A9X0W768"/>
<evidence type="ECO:0000256" key="4">
    <source>
        <dbReference type="ARBA" id="ARBA00013673"/>
    </source>
</evidence>
<dbReference type="CDD" id="cd18084">
    <property type="entry name" value="RsmE-like"/>
    <property type="match status" value="1"/>
</dbReference>
<dbReference type="InterPro" id="IPR046886">
    <property type="entry name" value="RsmE_MTase_dom"/>
</dbReference>
<dbReference type="PANTHER" id="PTHR30027">
    <property type="entry name" value="RIBOSOMAL RNA SMALL SUBUNIT METHYLTRANSFERASE E"/>
    <property type="match status" value="1"/>
</dbReference>
<dbReference type="InterPro" id="IPR006700">
    <property type="entry name" value="RsmE"/>
</dbReference>
<dbReference type="RefSeq" id="WP_200241162.1">
    <property type="nucleotide sequence ID" value="NZ_NRRY01000008.1"/>
</dbReference>
<evidence type="ECO:0000256" key="11">
    <source>
        <dbReference type="ARBA" id="ARBA00047944"/>
    </source>
</evidence>
<keyword evidence="9 12" id="KW-0949">S-adenosyl-L-methionine</keyword>
<dbReference type="InterPro" id="IPR046887">
    <property type="entry name" value="RsmE_PUA-like"/>
</dbReference>
<evidence type="ECO:0000256" key="12">
    <source>
        <dbReference type="PIRNR" id="PIRNR015601"/>
    </source>
</evidence>
<dbReference type="NCBIfam" id="TIGR00046">
    <property type="entry name" value="RsmE family RNA methyltransferase"/>
    <property type="match status" value="1"/>
</dbReference>
<feature type="domain" description="Ribosomal RNA small subunit methyltransferase E PUA-like" evidence="14">
    <location>
        <begin position="25"/>
        <end position="66"/>
    </location>
</feature>
<comment type="function">
    <text evidence="10 12">Specifically methylates the N3 position of the uracil ring of uridine 1498 (m3U1498) in 16S rRNA. Acts on the fully assembled 30S ribosomal subunit.</text>
</comment>
<evidence type="ECO:0000259" key="13">
    <source>
        <dbReference type="Pfam" id="PF04452"/>
    </source>
</evidence>
<keyword evidence="7 12" id="KW-0489">Methyltransferase</keyword>
<name>A0A9X0W768_9GAMM</name>
<sequence length="244" mass="26269">MREHRLYTDQPLSVGGQIALESRPAKHAAQVLRLGAGDPLTLFNGDGHDYRAEILSNTRHQISVHVLSVGAPEPAPSLAISLALGVSRGERMDLALQKAVELGVSAIQPLFSSRTLVRLSGERLAKRAQHWQGVVIAACEQSGRRRLPALAPVIDLPDWLQQQQPGGILLHHQAARAITELPAPADRLSLLIGPEGGLAQKERDLAQAQGFTPVRLGPRVLRTETAPLAAIAAIQTLWGDFRAT</sequence>
<keyword evidence="8 12" id="KW-0808">Transferase</keyword>
<dbReference type="PANTHER" id="PTHR30027:SF3">
    <property type="entry name" value="16S RRNA (URACIL(1498)-N(3))-METHYLTRANSFERASE"/>
    <property type="match status" value="1"/>
</dbReference>
<evidence type="ECO:0000256" key="8">
    <source>
        <dbReference type="ARBA" id="ARBA00022679"/>
    </source>
</evidence>
<evidence type="ECO:0000256" key="10">
    <source>
        <dbReference type="ARBA" id="ARBA00025699"/>
    </source>
</evidence>
<feature type="domain" description="Ribosomal RNA small subunit methyltransferase E methyltransferase" evidence="13">
    <location>
        <begin position="78"/>
        <end position="235"/>
    </location>
</feature>
<dbReference type="PIRSF" id="PIRSF015601">
    <property type="entry name" value="MTase_slr0722"/>
    <property type="match status" value="1"/>
</dbReference>
<dbReference type="InterPro" id="IPR029028">
    <property type="entry name" value="Alpha/beta_knot_MTases"/>
</dbReference>
<keyword evidence="5 12" id="KW-0963">Cytoplasm</keyword>
<dbReference type="Gene3D" id="2.40.240.20">
    <property type="entry name" value="Hypothetical PUA domain-like, domain 1"/>
    <property type="match status" value="1"/>
</dbReference>
<evidence type="ECO:0000256" key="5">
    <source>
        <dbReference type="ARBA" id="ARBA00022490"/>
    </source>
</evidence>
<dbReference type="NCBIfam" id="NF008692">
    <property type="entry name" value="PRK11713.1-5"/>
    <property type="match status" value="1"/>
</dbReference>
<comment type="subcellular location">
    <subcellularLocation>
        <location evidence="1 12">Cytoplasm</location>
    </subcellularLocation>
</comment>
<accession>A0A9X0W768</accession>
<dbReference type="EC" id="2.1.1.193" evidence="3 12"/>
<dbReference type="Pfam" id="PF04452">
    <property type="entry name" value="Methyltrans_RNA"/>
    <property type="match status" value="1"/>
</dbReference>
<dbReference type="GO" id="GO:0005737">
    <property type="term" value="C:cytoplasm"/>
    <property type="evidence" value="ECO:0007669"/>
    <property type="project" value="UniProtKB-SubCell"/>
</dbReference>
<evidence type="ECO:0000256" key="3">
    <source>
        <dbReference type="ARBA" id="ARBA00012328"/>
    </source>
</evidence>
<dbReference type="SUPFAM" id="SSF75217">
    <property type="entry name" value="alpha/beta knot"/>
    <property type="match status" value="1"/>
</dbReference>
<dbReference type="InterPro" id="IPR015947">
    <property type="entry name" value="PUA-like_sf"/>
</dbReference>
<dbReference type="InterPro" id="IPR029026">
    <property type="entry name" value="tRNA_m1G_MTases_N"/>
</dbReference>
<comment type="catalytic activity">
    <reaction evidence="11 12">
        <text>uridine(1498) in 16S rRNA + S-adenosyl-L-methionine = N(3)-methyluridine(1498) in 16S rRNA + S-adenosyl-L-homocysteine + H(+)</text>
        <dbReference type="Rhea" id="RHEA:42920"/>
        <dbReference type="Rhea" id="RHEA-COMP:10283"/>
        <dbReference type="Rhea" id="RHEA-COMP:10284"/>
        <dbReference type="ChEBI" id="CHEBI:15378"/>
        <dbReference type="ChEBI" id="CHEBI:57856"/>
        <dbReference type="ChEBI" id="CHEBI:59789"/>
        <dbReference type="ChEBI" id="CHEBI:65315"/>
        <dbReference type="ChEBI" id="CHEBI:74502"/>
        <dbReference type="EC" id="2.1.1.193"/>
    </reaction>
</comment>
<evidence type="ECO:0000256" key="2">
    <source>
        <dbReference type="ARBA" id="ARBA00005528"/>
    </source>
</evidence>
<evidence type="ECO:0000256" key="7">
    <source>
        <dbReference type="ARBA" id="ARBA00022603"/>
    </source>
</evidence>
<dbReference type="Gene3D" id="3.40.1280.10">
    <property type="match status" value="1"/>
</dbReference>
<evidence type="ECO:0000256" key="9">
    <source>
        <dbReference type="ARBA" id="ARBA00022691"/>
    </source>
</evidence>
<comment type="similarity">
    <text evidence="2 12">Belongs to the RNA methyltransferase RsmE family.</text>
</comment>
<reference evidence="15 16" key="1">
    <citation type="journal article" date="2020" name="Microorganisms">
        <title>Osmotic Adaptation and Compatible Solute Biosynthesis of Phototrophic Bacteria as Revealed from Genome Analyses.</title>
        <authorList>
            <person name="Imhoff J.F."/>
            <person name="Rahn T."/>
            <person name="Kunzel S."/>
            <person name="Keller A."/>
            <person name="Neulinger S.C."/>
        </authorList>
    </citation>
    <scope>NUCLEOTIDE SEQUENCE [LARGE SCALE GENOMIC DNA]</scope>
    <source>
        <strain evidence="15 16">DSM 25653</strain>
    </source>
</reference>
<proteinExistence type="inferred from homology"/>
<evidence type="ECO:0000256" key="1">
    <source>
        <dbReference type="ARBA" id="ARBA00004496"/>
    </source>
</evidence>
<dbReference type="GO" id="GO:0070475">
    <property type="term" value="P:rRNA base methylation"/>
    <property type="evidence" value="ECO:0007669"/>
    <property type="project" value="TreeGrafter"/>
</dbReference>
<keyword evidence="6 12" id="KW-0698">rRNA processing</keyword>
<keyword evidence="16" id="KW-1185">Reference proteome</keyword>
<protein>
    <recommendedName>
        <fullName evidence="4 12">Ribosomal RNA small subunit methyltransferase E</fullName>
        <ecNumber evidence="3 12">2.1.1.193</ecNumber>
    </recommendedName>
</protein>